<keyword evidence="1" id="KW-1133">Transmembrane helix</keyword>
<keyword evidence="1" id="KW-0812">Transmembrane</keyword>
<evidence type="ECO:0008006" key="4">
    <source>
        <dbReference type="Google" id="ProtNLM"/>
    </source>
</evidence>
<proteinExistence type="predicted"/>
<gene>
    <name evidence="2" type="ORF">DPX39_040028300</name>
</gene>
<sequence>MGFGAVVSYFGLIFLLTVFIASGVQIMMYPTSGAMMLAKSNFPKLLEMAGIQYRLSVAEYTMVVQGIGASCIGFSLLMLLGVGRSFFAFLLAVLVSLLTLAFHIDLRAPTKMSETNAFQVLKNAAIFGGLMFVAGSSGRSRAAPRAATNAAGKEKKKN</sequence>
<evidence type="ECO:0000313" key="2">
    <source>
        <dbReference type="EMBL" id="RHW72704.1"/>
    </source>
</evidence>
<dbReference type="AlphaFoldDB" id="A0A3L6L7R4"/>
<name>A0A3L6L7R4_9TRYP</name>
<accession>A0A3L6L7R4</accession>
<reference evidence="2 3" key="1">
    <citation type="submission" date="2018-09" db="EMBL/GenBank/DDBJ databases">
        <title>whole genome sequence of T. equiperdum IVM-t1 strain.</title>
        <authorList>
            <person name="Suganuma K."/>
        </authorList>
    </citation>
    <scope>NUCLEOTIDE SEQUENCE [LARGE SCALE GENOMIC DNA]</scope>
    <source>
        <strain evidence="2 3">IVM-t1</strain>
    </source>
</reference>
<evidence type="ECO:0000256" key="1">
    <source>
        <dbReference type="SAM" id="Phobius"/>
    </source>
</evidence>
<feature type="transmembrane region" description="Helical" evidence="1">
    <location>
        <begin position="86"/>
        <end position="104"/>
    </location>
</feature>
<protein>
    <recommendedName>
        <fullName evidence="4">DoxX</fullName>
    </recommendedName>
</protein>
<keyword evidence="1" id="KW-0472">Membrane</keyword>
<dbReference type="Proteomes" id="UP000266743">
    <property type="component" value="Chromosome 4"/>
</dbReference>
<feature type="transmembrane region" description="Helical" evidence="1">
    <location>
        <begin position="57"/>
        <end position="80"/>
    </location>
</feature>
<evidence type="ECO:0000313" key="3">
    <source>
        <dbReference type="Proteomes" id="UP000266743"/>
    </source>
</evidence>
<dbReference type="EMBL" id="QSBY01000004">
    <property type="protein sequence ID" value="RHW72704.1"/>
    <property type="molecule type" value="Genomic_DNA"/>
</dbReference>
<organism evidence="2 3">
    <name type="scientific">Trypanosoma brucei equiperdum</name>
    <dbReference type="NCBI Taxonomy" id="630700"/>
    <lineage>
        <taxon>Eukaryota</taxon>
        <taxon>Discoba</taxon>
        <taxon>Euglenozoa</taxon>
        <taxon>Kinetoplastea</taxon>
        <taxon>Metakinetoplastina</taxon>
        <taxon>Trypanosomatida</taxon>
        <taxon>Trypanosomatidae</taxon>
        <taxon>Trypanosoma</taxon>
    </lineage>
</organism>
<feature type="transmembrane region" description="Helical" evidence="1">
    <location>
        <begin position="6"/>
        <end position="29"/>
    </location>
</feature>
<comment type="caution">
    <text evidence="2">The sequence shown here is derived from an EMBL/GenBank/DDBJ whole genome shotgun (WGS) entry which is preliminary data.</text>
</comment>